<dbReference type="InterPro" id="IPR036020">
    <property type="entry name" value="WW_dom_sf"/>
</dbReference>
<dbReference type="SMART" id="SM00456">
    <property type="entry name" value="WW"/>
    <property type="match status" value="2"/>
</dbReference>
<name>A0A0L0FQP4_9EUKA</name>
<organism evidence="4 5">
    <name type="scientific">Sphaeroforma arctica JP610</name>
    <dbReference type="NCBI Taxonomy" id="667725"/>
    <lineage>
        <taxon>Eukaryota</taxon>
        <taxon>Ichthyosporea</taxon>
        <taxon>Ichthyophonida</taxon>
        <taxon>Sphaeroforma</taxon>
    </lineage>
</organism>
<keyword evidence="5" id="KW-1185">Reference proteome</keyword>
<dbReference type="InterPro" id="IPR036517">
    <property type="entry name" value="FF_domain_sf"/>
</dbReference>
<dbReference type="OrthoDB" id="63972at2759"/>
<dbReference type="PANTHER" id="PTHR15377">
    <property type="entry name" value="TRANSCRIPTION ELONGATION REGULATOR 1"/>
    <property type="match status" value="1"/>
</dbReference>
<dbReference type="Gene3D" id="2.20.70.10">
    <property type="match status" value="1"/>
</dbReference>
<dbReference type="Proteomes" id="UP000054560">
    <property type="component" value="Unassembled WGS sequence"/>
</dbReference>
<dbReference type="GO" id="GO:0005634">
    <property type="term" value="C:nucleus"/>
    <property type="evidence" value="ECO:0007669"/>
    <property type="project" value="TreeGrafter"/>
</dbReference>
<dbReference type="SUPFAM" id="SSF51045">
    <property type="entry name" value="WW domain"/>
    <property type="match status" value="1"/>
</dbReference>
<keyword evidence="1" id="KW-0677">Repeat</keyword>
<evidence type="ECO:0000256" key="2">
    <source>
        <dbReference type="SAM" id="MobiDB-lite"/>
    </source>
</evidence>
<feature type="region of interest" description="Disordered" evidence="2">
    <location>
        <begin position="37"/>
        <end position="63"/>
    </location>
</feature>
<accession>A0A0L0FQP4</accession>
<evidence type="ECO:0000313" key="4">
    <source>
        <dbReference type="EMBL" id="KNC78333.1"/>
    </source>
</evidence>
<feature type="region of interest" description="Disordered" evidence="2">
    <location>
        <begin position="531"/>
        <end position="553"/>
    </location>
</feature>
<feature type="region of interest" description="Disordered" evidence="2">
    <location>
        <begin position="131"/>
        <end position="152"/>
    </location>
</feature>
<proteinExistence type="predicted"/>
<feature type="compositionally biased region" description="Basic and acidic residues" evidence="2">
    <location>
        <begin position="261"/>
        <end position="272"/>
    </location>
</feature>
<dbReference type="Gene3D" id="1.10.10.440">
    <property type="entry name" value="FF domain"/>
    <property type="match status" value="6"/>
</dbReference>
<evidence type="ECO:0000313" key="5">
    <source>
        <dbReference type="Proteomes" id="UP000054560"/>
    </source>
</evidence>
<evidence type="ECO:0000259" key="3">
    <source>
        <dbReference type="PROSITE" id="PS50020"/>
    </source>
</evidence>
<dbReference type="InterPro" id="IPR045148">
    <property type="entry name" value="TCRG1-like"/>
</dbReference>
<dbReference type="GO" id="GO:0003712">
    <property type="term" value="F:transcription coregulator activity"/>
    <property type="evidence" value="ECO:0007669"/>
    <property type="project" value="TreeGrafter"/>
</dbReference>
<feature type="domain" description="WW" evidence="3">
    <location>
        <begin position="1"/>
        <end position="31"/>
    </location>
</feature>
<protein>
    <recommendedName>
        <fullName evidence="3">WW domain-containing protein</fullName>
    </recommendedName>
</protein>
<dbReference type="STRING" id="667725.A0A0L0FQP4"/>
<feature type="compositionally biased region" description="Low complexity" evidence="2">
    <location>
        <begin position="48"/>
        <end position="63"/>
    </location>
</feature>
<dbReference type="InterPro" id="IPR001202">
    <property type="entry name" value="WW_dom"/>
</dbReference>
<evidence type="ECO:0000256" key="1">
    <source>
        <dbReference type="ARBA" id="ARBA00022737"/>
    </source>
</evidence>
<dbReference type="GO" id="GO:0070063">
    <property type="term" value="F:RNA polymerase binding"/>
    <property type="evidence" value="ECO:0007669"/>
    <property type="project" value="InterPro"/>
</dbReference>
<dbReference type="AlphaFoldDB" id="A0A0L0FQP4"/>
<dbReference type="CDD" id="cd00201">
    <property type="entry name" value="WW"/>
    <property type="match status" value="1"/>
</dbReference>
<dbReference type="EMBL" id="KQ242509">
    <property type="protein sequence ID" value="KNC78333.1"/>
    <property type="molecule type" value="Genomic_DNA"/>
</dbReference>
<dbReference type="RefSeq" id="XP_014152235.1">
    <property type="nucleotide sequence ID" value="XM_014296760.1"/>
</dbReference>
<feature type="region of interest" description="Disordered" evidence="2">
    <location>
        <begin position="248"/>
        <end position="281"/>
    </location>
</feature>
<dbReference type="PANTHER" id="PTHR15377:SF5">
    <property type="entry name" value="TRANSCRIPTION ELONGATION REGULATOR 1-LIKE PROTEIN"/>
    <property type="match status" value="1"/>
</dbReference>
<sequence>MKKVWETYEDNGKPYYYNVVSKQSVWDVPADLATAFIPATGSDPADAPPGVQQTQPQPIQRQLQQELPHGTPAGLSQSQLPGMVGGPPNMNNQISAVNGVPQKQAPAQLYMQQGQPMLYSKADPHLQAQPQTYSNTSAQPQTSQGVSGPQSNAEAIRVENDVTHIQITTKTTTEFTTATEGEDKKSVKNDKPVGKVKLTDSEWMVIITASGRKFYNNGTQSIWELPMELDLMGYDGDKIDEICKQYMRDKESRKRSSSKRTHSDQPEQDAKKPKTVGSIDPYGHVAVIPGVISDDDSSDHYDNLPEDQKEKHFKQMLEESSITAFDSFDVVKTRLMLDKRWNLVKPKEKRILFDVHVRNLNKRDRKPALQPKDHFMALLKEKKVSANTDWYKFAARYRKDHRFKNYGTDKDRVDMFQAYKLALDEEVPDVANQKHAIENSHKHTHSPSPSHNGVGGGHSHSDREEGFRQLLLDKGKVDSYTSYRDVKSRIRSDDRYDAMGSASGRERLFDELRDSIRRKDKEYLGREAIKKREKEGASQKSEMEAKTNKERSTYKQEEGQAVFTALLLHVVKNAMSWRVAKEDLRNDSRWRDCGLSADEKEALFREHTRKLDDKAAARYHNLIESYLNLKLDTPFEEVAKHIEGDPRYERFRSEDKDERKNEFERYMVQKKKMALKDFKNLLLETKQINYKTQSEILQNPGVVEHIKSILKQDKRYIDLDCFREERYTMMNEHITDMAQRGEPRPVTASVR</sequence>
<reference evidence="4 5" key="1">
    <citation type="submission" date="2011-02" db="EMBL/GenBank/DDBJ databases">
        <title>The Genome Sequence of Sphaeroforma arctica JP610.</title>
        <authorList>
            <consortium name="The Broad Institute Genome Sequencing Platform"/>
            <person name="Russ C."/>
            <person name="Cuomo C."/>
            <person name="Young S.K."/>
            <person name="Zeng Q."/>
            <person name="Gargeya S."/>
            <person name="Alvarado L."/>
            <person name="Berlin A."/>
            <person name="Chapman S.B."/>
            <person name="Chen Z."/>
            <person name="Freedman E."/>
            <person name="Gellesch M."/>
            <person name="Goldberg J."/>
            <person name="Griggs A."/>
            <person name="Gujja S."/>
            <person name="Heilman E."/>
            <person name="Heiman D."/>
            <person name="Howarth C."/>
            <person name="Mehta T."/>
            <person name="Neiman D."/>
            <person name="Pearson M."/>
            <person name="Roberts A."/>
            <person name="Saif S."/>
            <person name="Shea T."/>
            <person name="Shenoy N."/>
            <person name="Sisk P."/>
            <person name="Stolte C."/>
            <person name="Sykes S."/>
            <person name="White J."/>
            <person name="Yandava C."/>
            <person name="Burger G."/>
            <person name="Gray M.W."/>
            <person name="Holland P.W.H."/>
            <person name="King N."/>
            <person name="Lang F.B.F."/>
            <person name="Roger A.J."/>
            <person name="Ruiz-Trillo I."/>
            <person name="Haas B."/>
            <person name="Nusbaum C."/>
            <person name="Birren B."/>
        </authorList>
    </citation>
    <scope>NUCLEOTIDE SEQUENCE [LARGE SCALE GENOMIC DNA]</scope>
    <source>
        <strain evidence="4 5">JP610</strain>
    </source>
</reference>
<dbReference type="Pfam" id="PF01846">
    <property type="entry name" value="FF"/>
    <property type="match status" value="3"/>
</dbReference>
<dbReference type="SUPFAM" id="SSF81698">
    <property type="entry name" value="FF domain"/>
    <property type="match status" value="5"/>
</dbReference>
<dbReference type="SMART" id="SM00441">
    <property type="entry name" value="FF"/>
    <property type="match status" value="6"/>
</dbReference>
<feature type="region of interest" description="Disordered" evidence="2">
    <location>
        <begin position="438"/>
        <end position="464"/>
    </location>
</feature>
<dbReference type="GeneID" id="25909734"/>
<dbReference type="eggNOG" id="KOG0155">
    <property type="taxonomic scope" value="Eukaryota"/>
</dbReference>
<gene>
    <name evidence="4" type="ORF">SARC_09230</name>
</gene>
<dbReference type="InterPro" id="IPR002713">
    <property type="entry name" value="FF_domain"/>
</dbReference>
<dbReference type="PROSITE" id="PS50020">
    <property type="entry name" value="WW_DOMAIN_2"/>
    <property type="match status" value="1"/>
</dbReference>